<comment type="caution">
    <text evidence="2">The sequence shown here is derived from an EMBL/GenBank/DDBJ whole genome shotgun (WGS) entry which is preliminary data.</text>
</comment>
<protein>
    <submittedName>
        <fullName evidence="2">Putative membrane protein YesL</fullName>
    </submittedName>
</protein>
<dbReference type="EMBL" id="VFPE01000005">
    <property type="protein sequence ID" value="TQM23662.1"/>
    <property type="molecule type" value="Genomic_DNA"/>
</dbReference>
<keyword evidence="1" id="KW-0812">Transmembrane</keyword>
<dbReference type="Proteomes" id="UP000320235">
    <property type="component" value="Unassembled WGS sequence"/>
</dbReference>
<organism evidence="2 3">
    <name type="scientific">Microbacterium kyungheense</name>
    <dbReference type="NCBI Taxonomy" id="1263636"/>
    <lineage>
        <taxon>Bacteria</taxon>
        <taxon>Bacillati</taxon>
        <taxon>Actinomycetota</taxon>
        <taxon>Actinomycetes</taxon>
        <taxon>Micrococcales</taxon>
        <taxon>Microbacteriaceae</taxon>
        <taxon>Microbacterium</taxon>
    </lineage>
</organism>
<keyword evidence="1" id="KW-0472">Membrane</keyword>
<dbReference type="InterPro" id="IPR006938">
    <property type="entry name" value="DUF624"/>
</dbReference>
<feature type="transmembrane region" description="Helical" evidence="1">
    <location>
        <begin position="113"/>
        <end position="140"/>
    </location>
</feature>
<feature type="transmembrane region" description="Helical" evidence="1">
    <location>
        <begin position="82"/>
        <end position="101"/>
    </location>
</feature>
<evidence type="ECO:0000256" key="1">
    <source>
        <dbReference type="SAM" id="Phobius"/>
    </source>
</evidence>
<evidence type="ECO:0000313" key="2">
    <source>
        <dbReference type="EMBL" id="TQM23662.1"/>
    </source>
</evidence>
<keyword evidence="1" id="KW-1133">Transmembrane helix</keyword>
<sequence>MIEEYGWAGRVMSWLRVVASLIVVNLLFVAGALVGLVVLGLAPAALAATACLTLLRDGAFAPGGGAEQGLARTFVRTYRARFWRANLLALPFGVVAVLLVLDTAVLPALDGPIAAALAVFTWVVGAAALLAFVAALTVAVRYDEAPGAVLRYAAVLPFTSPVTSLVLLATLAVIGVALSLLPMLIPLVGFAVVLFVAGWFVDHRLAVLDPDHPRAADRRAAAMPAPTASTH</sequence>
<dbReference type="Pfam" id="PF04854">
    <property type="entry name" value="DUF624"/>
    <property type="match status" value="1"/>
</dbReference>
<keyword evidence="3" id="KW-1185">Reference proteome</keyword>
<dbReference type="AlphaFoldDB" id="A0A543EQ69"/>
<feature type="transmembrane region" description="Helical" evidence="1">
    <location>
        <begin position="152"/>
        <end position="174"/>
    </location>
</feature>
<name>A0A543EQ69_9MICO</name>
<feature type="transmembrane region" description="Helical" evidence="1">
    <location>
        <begin position="180"/>
        <end position="201"/>
    </location>
</feature>
<evidence type="ECO:0000313" key="3">
    <source>
        <dbReference type="Proteomes" id="UP000320235"/>
    </source>
</evidence>
<accession>A0A543EQ69</accession>
<gene>
    <name evidence="2" type="ORF">FB391_3052</name>
</gene>
<feature type="transmembrane region" description="Helical" evidence="1">
    <location>
        <begin position="20"/>
        <end position="46"/>
    </location>
</feature>
<proteinExistence type="predicted"/>
<reference evidence="2 3" key="1">
    <citation type="submission" date="2019-06" db="EMBL/GenBank/DDBJ databases">
        <title>Sequencing the genomes of 1000 actinobacteria strains.</title>
        <authorList>
            <person name="Klenk H.-P."/>
        </authorList>
    </citation>
    <scope>NUCLEOTIDE SEQUENCE [LARGE SCALE GENOMIC DNA]</scope>
    <source>
        <strain evidence="2 3">DSM 105492</strain>
    </source>
</reference>